<protein>
    <submittedName>
        <fullName evidence="6">Exo-1,3-beta-glucanase</fullName>
    </submittedName>
</protein>
<dbReference type="EMBL" id="KV784377">
    <property type="protein sequence ID" value="OEU09194.1"/>
    <property type="molecule type" value="Genomic_DNA"/>
</dbReference>
<evidence type="ECO:0000256" key="4">
    <source>
        <dbReference type="SAM" id="Phobius"/>
    </source>
</evidence>
<accession>A0A1E7ETT0</accession>
<dbReference type="OrthoDB" id="417697at2759"/>
<evidence type="ECO:0000256" key="2">
    <source>
        <dbReference type="ARBA" id="ARBA00022801"/>
    </source>
</evidence>
<dbReference type="InParanoid" id="A0A1E7ETT0"/>
<organism evidence="6 7">
    <name type="scientific">Fragilariopsis cylindrus CCMP1102</name>
    <dbReference type="NCBI Taxonomy" id="635003"/>
    <lineage>
        <taxon>Eukaryota</taxon>
        <taxon>Sar</taxon>
        <taxon>Stramenopiles</taxon>
        <taxon>Ochrophyta</taxon>
        <taxon>Bacillariophyta</taxon>
        <taxon>Bacillariophyceae</taxon>
        <taxon>Bacillariophycidae</taxon>
        <taxon>Bacillariales</taxon>
        <taxon>Bacillariaceae</taxon>
        <taxon>Fragilariopsis</taxon>
    </lineage>
</organism>
<dbReference type="Proteomes" id="UP000095751">
    <property type="component" value="Unassembled WGS sequence"/>
</dbReference>
<dbReference type="KEGG" id="fcy:FRACYDRAFT_291575"/>
<sequence>MVLEPWITPSLFYQFLGKSEIEGVAMDSYSFCEVLGGKEANRQLHNHWKTWVTEDIIVELKESGAVNSLRLPIGDYQFIPYGPYLNGCWDGGLDYVDKVLDWAYSNGMSVLLDIHAMKGSQNGFDNSGQTLGFNWTTAIGYEFSPQHTFEHWPLRSAEWMGTFNYTTASYPIINKANIQHSLNVIQLILDRYKHHPAVMGIEPVNEPWEHTPIQELKQFYWEGYLKVKRDAPYWRYVMHDSFRPSTEIWGGYMAGCPDRAIDMHIYQAWRDPDSRLGYYRDACAQKRNIAAMEVEFGPIIVGEWSLATDNCAMWLNGFNDNLPGFPRLPCKYIPCSDPYMGLDAKQPNTPVDSTKPIQGPFGTGMSGPSFGYCPVDRDWSKESSGNPQTGRDWVRAPPNMPHFLDDTDNVMSHLASKKINAFSGIGHGFYFWNFRTDLNNPQWSYMLALERGWIPKGNLGEDKILNACHAEDSGLFRCILKKHIPDQPIIDAIHYINDVTANSSITPSQRAIELMTGKELRVNAGPIVDLFFQNGRGSGVTCDFGGIGVLVEENRLGWVYITIYIILGTLVGSAIGFLVAMRMSKKFNKAVRKSTFFQQKLSPILSNNELLRKSLALPPLRESLEELNHLYDEDEEEAHDADVLAKENAKLNSGTSVKFNKYT</sequence>
<evidence type="ECO:0000313" key="6">
    <source>
        <dbReference type="EMBL" id="OEU09194.1"/>
    </source>
</evidence>
<keyword evidence="3" id="KW-0326">Glycosidase</keyword>
<dbReference type="InterPro" id="IPR017853">
    <property type="entry name" value="GH"/>
</dbReference>
<dbReference type="GO" id="GO:0009986">
    <property type="term" value="C:cell surface"/>
    <property type="evidence" value="ECO:0007669"/>
    <property type="project" value="TreeGrafter"/>
</dbReference>
<keyword evidence="4" id="KW-0812">Transmembrane</keyword>
<dbReference type="PANTHER" id="PTHR31297">
    <property type="entry name" value="GLUCAN ENDO-1,6-BETA-GLUCOSIDASE B"/>
    <property type="match status" value="1"/>
</dbReference>
<dbReference type="PANTHER" id="PTHR31297:SF38">
    <property type="entry name" value="X8 DOMAIN-CONTAINING PROTEIN"/>
    <property type="match status" value="1"/>
</dbReference>
<comment type="similarity">
    <text evidence="1">Belongs to the glycosyl hydrolase 5 (cellulase A) family.</text>
</comment>
<reference evidence="6 7" key="1">
    <citation type="submission" date="2016-09" db="EMBL/GenBank/DDBJ databases">
        <title>Extensive genetic diversity and differential bi-allelic expression allows diatom success in the polar Southern Ocean.</title>
        <authorList>
            <consortium name="DOE Joint Genome Institute"/>
            <person name="Mock T."/>
            <person name="Otillar R.P."/>
            <person name="Strauss J."/>
            <person name="Dupont C."/>
            <person name="Frickenhaus S."/>
            <person name="Maumus F."/>
            <person name="Mcmullan M."/>
            <person name="Sanges R."/>
            <person name="Schmutz J."/>
            <person name="Toseland A."/>
            <person name="Valas R."/>
            <person name="Veluchamy A."/>
            <person name="Ward B.J."/>
            <person name="Allen A."/>
            <person name="Barry K."/>
            <person name="Falciatore A."/>
            <person name="Ferrante M."/>
            <person name="Fortunato A.E."/>
            <person name="Gloeckner G."/>
            <person name="Gruber A."/>
            <person name="Hipkin R."/>
            <person name="Janech M."/>
            <person name="Kroth P."/>
            <person name="Leese F."/>
            <person name="Lindquist E."/>
            <person name="Lyon B.R."/>
            <person name="Martin J."/>
            <person name="Mayer C."/>
            <person name="Parker M."/>
            <person name="Quesneville H."/>
            <person name="Raymond J."/>
            <person name="Uhlig C."/>
            <person name="Valentin K.U."/>
            <person name="Worden A.Z."/>
            <person name="Armbrust E.V."/>
            <person name="Bowler C."/>
            <person name="Green B."/>
            <person name="Moulton V."/>
            <person name="Van Oosterhout C."/>
            <person name="Grigoriev I."/>
        </authorList>
    </citation>
    <scope>NUCLEOTIDE SEQUENCE [LARGE SCALE GENOMIC DNA]</scope>
    <source>
        <strain evidence="6 7">CCMP1102</strain>
    </source>
</reference>
<dbReference type="InterPro" id="IPR050386">
    <property type="entry name" value="Glycosyl_hydrolase_5"/>
</dbReference>
<feature type="domain" description="Glycoside hydrolase family 5" evidence="5">
    <location>
        <begin position="43"/>
        <end position="306"/>
    </location>
</feature>
<gene>
    <name evidence="6" type="primary">EXG4</name>
    <name evidence="6" type="ORF">FRACYDRAFT_291575</name>
</gene>
<evidence type="ECO:0000313" key="7">
    <source>
        <dbReference type="Proteomes" id="UP000095751"/>
    </source>
</evidence>
<dbReference type="GO" id="GO:0008422">
    <property type="term" value="F:beta-glucosidase activity"/>
    <property type="evidence" value="ECO:0007669"/>
    <property type="project" value="TreeGrafter"/>
</dbReference>
<keyword evidence="2" id="KW-0378">Hydrolase</keyword>
<dbReference type="InterPro" id="IPR001547">
    <property type="entry name" value="Glyco_hydro_5"/>
</dbReference>
<evidence type="ECO:0000256" key="3">
    <source>
        <dbReference type="ARBA" id="ARBA00023295"/>
    </source>
</evidence>
<proteinExistence type="inferred from homology"/>
<evidence type="ECO:0000259" key="5">
    <source>
        <dbReference type="Pfam" id="PF00150"/>
    </source>
</evidence>
<keyword evidence="7" id="KW-1185">Reference proteome</keyword>
<name>A0A1E7ETT0_9STRA</name>
<evidence type="ECO:0000256" key="1">
    <source>
        <dbReference type="ARBA" id="ARBA00005641"/>
    </source>
</evidence>
<dbReference type="GO" id="GO:0005576">
    <property type="term" value="C:extracellular region"/>
    <property type="evidence" value="ECO:0007669"/>
    <property type="project" value="TreeGrafter"/>
</dbReference>
<keyword evidence="4" id="KW-1133">Transmembrane helix</keyword>
<dbReference type="AlphaFoldDB" id="A0A1E7ETT0"/>
<keyword evidence="4" id="KW-0472">Membrane</keyword>
<dbReference type="SUPFAM" id="SSF51445">
    <property type="entry name" value="(Trans)glycosidases"/>
    <property type="match status" value="1"/>
</dbReference>
<dbReference type="GO" id="GO:0009251">
    <property type="term" value="P:glucan catabolic process"/>
    <property type="evidence" value="ECO:0007669"/>
    <property type="project" value="TreeGrafter"/>
</dbReference>
<dbReference type="Pfam" id="PF00150">
    <property type="entry name" value="Cellulase"/>
    <property type="match status" value="1"/>
</dbReference>
<dbReference type="Gene3D" id="3.20.20.80">
    <property type="entry name" value="Glycosidases"/>
    <property type="match status" value="1"/>
</dbReference>
<feature type="transmembrane region" description="Helical" evidence="4">
    <location>
        <begin position="558"/>
        <end position="580"/>
    </location>
</feature>